<dbReference type="PANTHER" id="PTHR43166">
    <property type="entry name" value="AMINO ACID IMPORT ATP-BINDING PROTEIN"/>
    <property type="match status" value="1"/>
</dbReference>
<evidence type="ECO:0000313" key="12">
    <source>
        <dbReference type="Proteomes" id="UP000092460"/>
    </source>
</evidence>
<reference evidence="11" key="2">
    <citation type="submission" date="2020-05" db="UniProtKB">
        <authorList>
            <consortium name="EnsemblMetazoa"/>
        </authorList>
    </citation>
    <scope>IDENTIFICATION</scope>
    <source>
        <strain evidence="11">IAEA</strain>
    </source>
</reference>
<keyword evidence="8" id="KW-0472">Membrane</keyword>
<dbReference type="SUPFAM" id="SSF53850">
    <property type="entry name" value="Periplasmic binding protein-like II"/>
    <property type="match status" value="1"/>
</dbReference>
<dbReference type="InterPro" id="IPR001638">
    <property type="entry name" value="Solute-binding_3/MltF_N"/>
</dbReference>
<comment type="similarity">
    <text evidence="2">Belongs to the ABC transporter superfamily.</text>
</comment>
<proteinExistence type="inferred from homology"/>
<dbReference type="Pfam" id="PF00005">
    <property type="entry name" value="ABC_tran"/>
    <property type="match status" value="1"/>
</dbReference>
<dbReference type="PROSITE" id="PS50893">
    <property type="entry name" value="ABC_TRANSPORTER_2"/>
    <property type="match status" value="1"/>
</dbReference>
<dbReference type="SMART" id="SM00062">
    <property type="entry name" value="PBPb"/>
    <property type="match status" value="1"/>
</dbReference>
<dbReference type="SUPFAM" id="SSF52540">
    <property type="entry name" value="P-loop containing nucleoside triphosphate hydrolases"/>
    <property type="match status" value="1"/>
</dbReference>
<protein>
    <recommendedName>
        <fullName evidence="10">ABC transporter domain-containing protein</fullName>
    </recommendedName>
</protein>
<evidence type="ECO:0000256" key="1">
    <source>
        <dbReference type="ARBA" id="ARBA00004202"/>
    </source>
</evidence>
<comment type="subcellular location">
    <subcellularLocation>
        <location evidence="1">Cell membrane</location>
        <topology evidence="1">Peripheral membrane protein</topology>
    </subcellularLocation>
</comment>
<keyword evidence="4" id="KW-0813">Transport</keyword>
<accession>A0A1B0C1R7</accession>
<dbReference type="PANTHER" id="PTHR43166:SF9">
    <property type="entry name" value="GLUTAMATE_ASPARTATE IMPORT ATP-BINDING PROTEIN GLTL"/>
    <property type="match status" value="1"/>
</dbReference>
<evidence type="ECO:0000256" key="4">
    <source>
        <dbReference type="ARBA" id="ARBA00022448"/>
    </source>
</evidence>
<name>A0A1B0C1R7_9MUSC</name>
<evidence type="ECO:0000256" key="7">
    <source>
        <dbReference type="ARBA" id="ARBA00022840"/>
    </source>
</evidence>
<reference evidence="12" key="1">
    <citation type="submission" date="2015-01" db="EMBL/GenBank/DDBJ databases">
        <authorList>
            <person name="Aksoy S."/>
            <person name="Warren W."/>
            <person name="Wilson R.K."/>
        </authorList>
    </citation>
    <scope>NUCLEOTIDE SEQUENCE [LARGE SCALE GENOMIC DNA]</scope>
    <source>
        <strain evidence="12">IAEA</strain>
    </source>
</reference>
<dbReference type="Gene3D" id="3.40.50.300">
    <property type="entry name" value="P-loop containing nucleotide triphosphate hydrolases"/>
    <property type="match status" value="1"/>
</dbReference>
<evidence type="ECO:0000256" key="9">
    <source>
        <dbReference type="SAM" id="SignalP"/>
    </source>
</evidence>
<keyword evidence="6" id="KW-0547">Nucleotide-binding</keyword>
<comment type="similarity">
    <text evidence="3">Belongs to the glutamate-gated ion channel (TC 1.A.10.1) family.</text>
</comment>
<dbReference type="GO" id="GO:0005524">
    <property type="term" value="F:ATP binding"/>
    <property type="evidence" value="ECO:0007669"/>
    <property type="project" value="UniProtKB-KW"/>
</dbReference>
<keyword evidence="12" id="KW-1185">Reference proteome</keyword>
<dbReference type="EnsemblMetazoa" id="GPPI046760-RA">
    <property type="protein sequence ID" value="GPPI046760-PA"/>
    <property type="gene ID" value="GPPI046760"/>
</dbReference>
<dbReference type="InterPro" id="IPR003439">
    <property type="entry name" value="ABC_transporter-like_ATP-bd"/>
</dbReference>
<evidence type="ECO:0000256" key="3">
    <source>
        <dbReference type="ARBA" id="ARBA00008685"/>
    </source>
</evidence>
<feature type="chain" id="PRO_5008405300" description="ABC transporter domain-containing protein" evidence="9">
    <location>
        <begin position="29"/>
        <end position="486"/>
    </location>
</feature>
<dbReference type="InterPro" id="IPR001320">
    <property type="entry name" value="Iontro_rcpt_C"/>
</dbReference>
<dbReference type="VEuPathDB" id="VectorBase:GPPI046760"/>
<keyword evidence="5" id="KW-1003">Cell membrane</keyword>
<dbReference type="InterPro" id="IPR050086">
    <property type="entry name" value="MetN_ABC_transporter-like"/>
</dbReference>
<evidence type="ECO:0000313" key="11">
    <source>
        <dbReference type="EnsemblMetazoa" id="GPPI046760-PA"/>
    </source>
</evidence>
<dbReference type="GO" id="GO:0015276">
    <property type="term" value="F:ligand-gated monoatomic ion channel activity"/>
    <property type="evidence" value="ECO:0007669"/>
    <property type="project" value="InterPro"/>
</dbReference>
<dbReference type="InterPro" id="IPR027417">
    <property type="entry name" value="P-loop_NTPase"/>
</dbReference>
<evidence type="ECO:0000259" key="10">
    <source>
        <dbReference type="PROSITE" id="PS50893"/>
    </source>
</evidence>
<dbReference type="Gene3D" id="3.40.190.10">
    <property type="entry name" value="Periplasmic binding protein-like II"/>
    <property type="match status" value="2"/>
</dbReference>
<feature type="signal peptide" evidence="9">
    <location>
        <begin position="1"/>
        <end position="28"/>
    </location>
</feature>
<dbReference type="SMART" id="SM00079">
    <property type="entry name" value="PBPe"/>
    <property type="match status" value="1"/>
</dbReference>
<evidence type="ECO:0000256" key="2">
    <source>
        <dbReference type="ARBA" id="ARBA00005417"/>
    </source>
</evidence>
<dbReference type="SMART" id="SM00382">
    <property type="entry name" value="AAA"/>
    <property type="match status" value="1"/>
</dbReference>
<dbReference type="AlphaFoldDB" id="A0A1B0C1R7"/>
<dbReference type="EMBL" id="JXJN01024164">
    <property type="status" value="NOT_ANNOTATED_CDS"/>
    <property type="molecule type" value="Genomic_DNA"/>
</dbReference>
<dbReference type="Proteomes" id="UP000092460">
    <property type="component" value="Unassembled WGS sequence"/>
</dbReference>
<dbReference type="GO" id="GO:0005886">
    <property type="term" value="C:plasma membrane"/>
    <property type="evidence" value="ECO:0007669"/>
    <property type="project" value="UniProtKB-SubCell"/>
</dbReference>
<dbReference type="InterPro" id="IPR003593">
    <property type="entry name" value="AAA+_ATPase"/>
</dbReference>
<dbReference type="PROSITE" id="PS00211">
    <property type="entry name" value="ABC_TRANSPORTER_1"/>
    <property type="match status" value="1"/>
</dbReference>
<evidence type="ECO:0000256" key="8">
    <source>
        <dbReference type="ARBA" id="ARBA00023136"/>
    </source>
</evidence>
<dbReference type="GO" id="GO:0016887">
    <property type="term" value="F:ATP hydrolysis activity"/>
    <property type="evidence" value="ECO:0007669"/>
    <property type="project" value="InterPro"/>
</dbReference>
<dbReference type="InterPro" id="IPR017871">
    <property type="entry name" value="ABC_transporter-like_CS"/>
</dbReference>
<dbReference type="Pfam" id="PF00497">
    <property type="entry name" value="SBP_bac_3"/>
    <property type="match status" value="1"/>
</dbReference>
<keyword evidence="7" id="KW-0067">ATP-binding</keyword>
<evidence type="ECO:0000256" key="5">
    <source>
        <dbReference type="ARBA" id="ARBA00022475"/>
    </source>
</evidence>
<feature type="domain" description="ABC transporter" evidence="10">
    <location>
        <begin position="241"/>
        <end position="478"/>
    </location>
</feature>
<evidence type="ECO:0000256" key="6">
    <source>
        <dbReference type="ARBA" id="ARBA00022741"/>
    </source>
</evidence>
<dbReference type="STRING" id="67801.A0A1B0C1R7"/>
<organism evidence="11 12">
    <name type="scientific">Glossina palpalis gambiensis</name>
    <dbReference type="NCBI Taxonomy" id="67801"/>
    <lineage>
        <taxon>Eukaryota</taxon>
        <taxon>Metazoa</taxon>
        <taxon>Ecdysozoa</taxon>
        <taxon>Arthropoda</taxon>
        <taxon>Hexapoda</taxon>
        <taxon>Insecta</taxon>
        <taxon>Pterygota</taxon>
        <taxon>Neoptera</taxon>
        <taxon>Endopterygota</taxon>
        <taxon>Diptera</taxon>
        <taxon>Brachycera</taxon>
        <taxon>Muscomorpha</taxon>
        <taxon>Hippoboscoidea</taxon>
        <taxon>Glossinidae</taxon>
        <taxon>Glossina</taxon>
    </lineage>
</organism>
<sequence length="486" mass="54641">MFTKLFSKMLYQIILLSFSLIPFQMVFADKLNDIRTSGVLKVAIFDSNPPFGKIDFKSHQIIGYDADIAQAIANMMGVKLKLISTNPSNRIPLLQSGKVDLIIADITITPERQKVINFSIPYFITKQKILVHISSSDILQDYSSEHIGVVKGTTGQQTLSRIFPQAKIIAYNDVPMAFSALRNGNVKAITQDSTILEGLIAGAPDKDKYKILPHVISEEIIGIGMKKGENLLLSEINKNLMQLESSGMKTNIYNKWFKQSNFLNIFSGKVIVICGPSGSGKSTLVRLINRLEKFDSGEIFVYGKPISNLKGNNLRKLRMNIGFVFQKFNLYSNLNVLNNVALSLIQIQNWKKEKAYQYAIEKLKEVGISNKTHSYPHELSGGQQQRVAIARVLASNAKIIIFDEPTSALDPEMISEVMIVIKNLSYHKITMIVVTHEIQFARKIADQVVFLSSGKILEQSDPENFFSNPKHPRVKKFLKKILFPLK</sequence>
<keyword evidence="9" id="KW-0732">Signal</keyword>